<gene>
    <name evidence="6" type="ORF">SCF082_LOCUS34669</name>
</gene>
<sequence>MVLVISQNSTDGPLTSKGLPHPLPADHHAPGRWSFPSSSSVCNAADAEITEEEIRMTPVTDISKLSKNFPRSLPNAKMLASNPSYVIYAFKEGSIRVINQNAKEHFRLSNSSKVPIVDLALTPDATVDAAAGNVLLCLDENGHVSIFELDVLPGDTGTERTRSFEVALRDVEKPQRIFLHPKDSRVFVTVHPSSLRLWSIPRISKEIAPGGILFPDRAQLQRCCSTVLLPKGGNGSREGALQIWDVAFSVDASCLLALTDSLLVWKVSTDSSGLTGLQLVQQLAMETDEDFCDVPQILRFVGTPQVQAIVLASPSGCDLRVYRFSSTSSSPVGPLLQLVRLASAGSNAAARLEVDNTAYQTLTASFENRNCFIVLPLVKGWSTSSRIAFPFAQRFGATAPSSHHALMTARSLQRTIKNLFLYRAARDESKDGKWTVVVHQLAESLLRPEEAKLKNATGSSSVDPRVEELSPPEVSPRIEPSHKNLHVNGHGGAEEAEPFGDEPETLAASSSQRHEVDWRFVRQIAASYARGLDKRKGELAEKIVSEVVKSQVGKSGVSDLEVLNQVLAKVKDVREAQAVSEKNLQAAVQQAADAWAETSATSMSTLVSKEFEQMSDEVAFVLAKELSQSRKFCEALARGVQKSGAAATKQALEVLRPPEIQESLGHALSEALEETLTPVFKTELRSHFEQDLGPLIGLRVTEMLSVFRERMTECLQGIAAEHEQAAQRLGRDLAPLVADELKQVRHLMQTSSSQSGSLSEAQLDELTSSIEVEVIEPLHARVKELTVQVKALRAEAEQLQRRSEGKSHGPEAEAAQARDIQKLFREGRAEDAFQLALQKQGEARYQDFLEPLCSLVQPDQWLMEDPTGMALSPQVKIKLMQTLAQQCANCEETVLLSKVEWIQELWLALDLGEPAVEKQGKRLVTELIEALNRVQGHAGEQVQVRKLKRTLTQAVRMMTRE</sequence>
<evidence type="ECO:0000256" key="3">
    <source>
        <dbReference type="ARBA" id="ARBA00022574"/>
    </source>
</evidence>
<dbReference type="SUPFAM" id="SSF82171">
    <property type="entry name" value="DPP6 N-terminal domain-like"/>
    <property type="match status" value="1"/>
</dbReference>
<dbReference type="PANTHER" id="PTHR15598">
    <property type="entry name" value="ENHANCER OF MRNA-DECAPPING PROTEIN 4"/>
    <property type="match status" value="1"/>
</dbReference>
<feature type="compositionally biased region" description="Polar residues" evidence="5">
    <location>
        <begin position="1"/>
        <end position="13"/>
    </location>
</feature>
<comment type="subcellular location">
    <subcellularLocation>
        <location evidence="1">Cytoplasm</location>
    </subcellularLocation>
</comment>
<feature type="compositionally biased region" description="Acidic residues" evidence="5">
    <location>
        <begin position="494"/>
        <end position="504"/>
    </location>
</feature>
<dbReference type="Gene3D" id="2.130.10.10">
    <property type="entry name" value="YVTN repeat-like/Quinoprotein amine dehydrogenase"/>
    <property type="match status" value="1"/>
</dbReference>
<evidence type="ECO:0000313" key="7">
    <source>
        <dbReference type="Proteomes" id="UP001642464"/>
    </source>
</evidence>
<evidence type="ECO:0000256" key="4">
    <source>
        <dbReference type="ARBA" id="ARBA00022737"/>
    </source>
</evidence>
<accession>A0ABP0NZV9</accession>
<comment type="caution">
    <text evidence="6">The sequence shown here is derived from an EMBL/GenBank/DDBJ whole genome shotgun (WGS) entry which is preliminary data.</text>
</comment>
<feature type="region of interest" description="Disordered" evidence="5">
    <location>
        <begin position="452"/>
        <end position="512"/>
    </location>
</feature>
<dbReference type="EMBL" id="CAXAMM010032001">
    <property type="protein sequence ID" value="CAK9069074.1"/>
    <property type="molecule type" value="Genomic_DNA"/>
</dbReference>
<evidence type="ECO:0000256" key="2">
    <source>
        <dbReference type="ARBA" id="ARBA00022490"/>
    </source>
</evidence>
<reference evidence="6 7" key="1">
    <citation type="submission" date="2024-02" db="EMBL/GenBank/DDBJ databases">
        <authorList>
            <person name="Chen Y."/>
            <person name="Shah S."/>
            <person name="Dougan E. K."/>
            <person name="Thang M."/>
            <person name="Chan C."/>
        </authorList>
    </citation>
    <scope>NUCLEOTIDE SEQUENCE [LARGE SCALE GENOMIC DNA]</scope>
</reference>
<feature type="region of interest" description="Disordered" evidence="5">
    <location>
        <begin position="1"/>
        <end position="29"/>
    </location>
</feature>
<dbReference type="InterPro" id="IPR015943">
    <property type="entry name" value="WD40/YVTN_repeat-like_dom_sf"/>
</dbReference>
<protein>
    <recommendedName>
        <fullName evidence="8">Enhancer of mRNA-decapping protein 4</fullName>
    </recommendedName>
</protein>
<organism evidence="6 7">
    <name type="scientific">Durusdinium trenchii</name>
    <dbReference type="NCBI Taxonomy" id="1381693"/>
    <lineage>
        <taxon>Eukaryota</taxon>
        <taxon>Sar</taxon>
        <taxon>Alveolata</taxon>
        <taxon>Dinophyceae</taxon>
        <taxon>Suessiales</taxon>
        <taxon>Symbiodiniaceae</taxon>
        <taxon>Durusdinium</taxon>
    </lineage>
</organism>
<evidence type="ECO:0000313" key="6">
    <source>
        <dbReference type="EMBL" id="CAK9069074.1"/>
    </source>
</evidence>
<evidence type="ECO:0008006" key="8">
    <source>
        <dbReference type="Google" id="ProtNLM"/>
    </source>
</evidence>
<dbReference type="PANTHER" id="PTHR15598:SF5">
    <property type="entry name" value="ENHANCER OF MRNA-DECAPPING PROTEIN 4"/>
    <property type="match status" value="1"/>
</dbReference>
<evidence type="ECO:0000256" key="5">
    <source>
        <dbReference type="SAM" id="MobiDB-lite"/>
    </source>
</evidence>
<keyword evidence="2" id="KW-0963">Cytoplasm</keyword>
<proteinExistence type="predicted"/>
<keyword evidence="4" id="KW-0677">Repeat</keyword>
<keyword evidence="3" id="KW-0853">WD repeat</keyword>
<dbReference type="Proteomes" id="UP001642464">
    <property type="component" value="Unassembled WGS sequence"/>
</dbReference>
<evidence type="ECO:0000256" key="1">
    <source>
        <dbReference type="ARBA" id="ARBA00004496"/>
    </source>
</evidence>
<keyword evidence="7" id="KW-1185">Reference proteome</keyword>
<name>A0ABP0NZV9_9DINO</name>
<dbReference type="InterPro" id="IPR045152">
    <property type="entry name" value="EDC4-like"/>
</dbReference>